<name>A0A853CPX9_9ACTN</name>
<dbReference type="InterPro" id="IPR032371">
    <property type="entry name" value="DUF4873"/>
</dbReference>
<sequence length="97" mass="10245">MNDAPEGYEGEVTVAVEGEQPRTAHAALAARFDPLAGHVVWSGRVAAGYAPRAVLVLTTPHGSARAEATERDAWGNTRVVGLDRPPFPVELLDAAED</sequence>
<accession>A0A853CPX9</accession>
<keyword evidence="3" id="KW-1185">Reference proteome</keyword>
<feature type="domain" description="DUF4873" evidence="1">
    <location>
        <begin position="6"/>
        <end position="89"/>
    </location>
</feature>
<dbReference type="RefSeq" id="WP_179720242.1">
    <property type="nucleotide sequence ID" value="NZ_JACBZT010000001.1"/>
</dbReference>
<dbReference type="AlphaFoldDB" id="A0A853CPX9"/>
<organism evidence="2 3">
    <name type="scientific">Petropleomorpha daqingensis</name>
    <dbReference type="NCBI Taxonomy" id="2026353"/>
    <lineage>
        <taxon>Bacteria</taxon>
        <taxon>Bacillati</taxon>
        <taxon>Actinomycetota</taxon>
        <taxon>Actinomycetes</taxon>
        <taxon>Geodermatophilales</taxon>
        <taxon>Geodermatophilaceae</taxon>
        <taxon>Petropleomorpha</taxon>
    </lineage>
</organism>
<dbReference type="Pfam" id="PF16170">
    <property type="entry name" value="DUF4873"/>
    <property type="match status" value="1"/>
</dbReference>
<dbReference type="EMBL" id="JACBZT010000001">
    <property type="protein sequence ID" value="NYJ07993.1"/>
    <property type="molecule type" value="Genomic_DNA"/>
</dbReference>
<reference evidence="2 3" key="1">
    <citation type="submission" date="2020-07" db="EMBL/GenBank/DDBJ databases">
        <title>Sequencing the genomes of 1000 actinobacteria strains.</title>
        <authorList>
            <person name="Klenk H.-P."/>
        </authorList>
    </citation>
    <scope>NUCLEOTIDE SEQUENCE [LARGE SCALE GENOMIC DNA]</scope>
    <source>
        <strain evidence="2 3">DSM 104001</strain>
    </source>
</reference>
<gene>
    <name evidence="2" type="ORF">GGQ55_004271</name>
</gene>
<evidence type="ECO:0000259" key="1">
    <source>
        <dbReference type="Pfam" id="PF16170"/>
    </source>
</evidence>
<dbReference type="Proteomes" id="UP000541969">
    <property type="component" value="Unassembled WGS sequence"/>
</dbReference>
<evidence type="ECO:0000313" key="3">
    <source>
        <dbReference type="Proteomes" id="UP000541969"/>
    </source>
</evidence>
<proteinExistence type="predicted"/>
<protein>
    <recommendedName>
        <fullName evidence="1">DUF4873 domain-containing protein</fullName>
    </recommendedName>
</protein>
<comment type="caution">
    <text evidence="2">The sequence shown here is derived from an EMBL/GenBank/DDBJ whole genome shotgun (WGS) entry which is preliminary data.</text>
</comment>
<evidence type="ECO:0000313" key="2">
    <source>
        <dbReference type="EMBL" id="NYJ07993.1"/>
    </source>
</evidence>